<evidence type="ECO:0000313" key="9">
    <source>
        <dbReference type="EMBL" id="MDY5155214.1"/>
    </source>
</evidence>
<protein>
    <submittedName>
        <fullName evidence="9">Potassium transporter TrkG</fullName>
    </submittedName>
</protein>
<comment type="caution">
    <text evidence="9">The sequence shown here is derived from an EMBL/GenBank/DDBJ whole genome shotgun (WGS) entry which is preliminary data.</text>
</comment>
<proteinExistence type="predicted"/>
<feature type="transmembrane region" description="Helical" evidence="8">
    <location>
        <begin position="36"/>
        <end position="56"/>
    </location>
</feature>
<evidence type="ECO:0000256" key="4">
    <source>
        <dbReference type="ARBA" id="ARBA00022692"/>
    </source>
</evidence>
<dbReference type="GO" id="GO:0005886">
    <property type="term" value="C:plasma membrane"/>
    <property type="evidence" value="ECO:0007669"/>
    <property type="project" value="UniProtKB-SubCell"/>
</dbReference>
<dbReference type="EMBL" id="JAWNGC010000006">
    <property type="protein sequence ID" value="MDY5155214.1"/>
    <property type="molecule type" value="Genomic_DNA"/>
</dbReference>
<feature type="transmembrane region" description="Helical" evidence="8">
    <location>
        <begin position="68"/>
        <end position="87"/>
    </location>
</feature>
<keyword evidence="7 8" id="KW-0472">Membrane</keyword>
<organism evidence="9 10">
    <name type="scientific">Actinotignum urinale</name>
    <dbReference type="NCBI Taxonomy" id="190146"/>
    <lineage>
        <taxon>Bacteria</taxon>
        <taxon>Bacillati</taxon>
        <taxon>Actinomycetota</taxon>
        <taxon>Actinomycetes</taxon>
        <taxon>Actinomycetales</taxon>
        <taxon>Actinomycetaceae</taxon>
        <taxon>Actinotignum</taxon>
    </lineage>
</organism>
<keyword evidence="5 8" id="KW-1133">Transmembrane helix</keyword>
<comment type="subcellular location">
    <subcellularLocation>
        <location evidence="1">Cell membrane</location>
        <topology evidence="1">Multi-pass membrane protein</topology>
    </subcellularLocation>
</comment>
<feature type="transmembrane region" description="Helical" evidence="8">
    <location>
        <begin position="148"/>
        <end position="173"/>
    </location>
</feature>
<dbReference type="GO" id="GO:0030001">
    <property type="term" value="P:metal ion transport"/>
    <property type="evidence" value="ECO:0007669"/>
    <property type="project" value="UniProtKB-ARBA"/>
</dbReference>
<dbReference type="Pfam" id="PF02386">
    <property type="entry name" value="TrkH"/>
    <property type="match status" value="1"/>
</dbReference>
<keyword evidence="3" id="KW-1003">Cell membrane</keyword>
<evidence type="ECO:0000256" key="3">
    <source>
        <dbReference type="ARBA" id="ARBA00022475"/>
    </source>
</evidence>
<evidence type="ECO:0000256" key="1">
    <source>
        <dbReference type="ARBA" id="ARBA00004651"/>
    </source>
</evidence>
<keyword evidence="4 8" id="KW-0812">Transmembrane</keyword>
<reference evidence="9" key="1">
    <citation type="submission" date="2023-10" db="EMBL/GenBank/DDBJ databases">
        <title>Whole Genome based description of the genera Actinobaculum and Actinotignum reveals a complex phylogenetic relationship within the species included in the genus Actinotignum.</title>
        <authorList>
            <person name="Jensen C.S."/>
            <person name="Dargis R."/>
            <person name="Kemp M."/>
            <person name="Christensen J.J."/>
        </authorList>
    </citation>
    <scope>NUCLEOTIDE SEQUENCE</scope>
    <source>
        <strain evidence="9">SLA_B511</strain>
    </source>
</reference>
<evidence type="ECO:0000256" key="7">
    <source>
        <dbReference type="ARBA" id="ARBA00023136"/>
    </source>
</evidence>
<dbReference type="RefSeq" id="WP_102165723.1">
    <property type="nucleotide sequence ID" value="NZ_CAMYCL010000005.1"/>
</dbReference>
<dbReference type="AlphaFoldDB" id="A0AAW9HU96"/>
<dbReference type="PANTHER" id="PTHR32024:SF1">
    <property type="entry name" value="KTR SYSTEM POTASSIUM UPTAKE PROTEIN B"/>
    <property type="match status" value="1"/>
</dbReference>
<dbReference type="Proteomes" id="UP001281731">
    <property type="component" value="Unassembled WGS sequence"/>
</dbReference>
<feature type="transmembrane region" description="Helical" evidence="8">
    <location>
        <begin position="99"/>
        <end position="123"/>
    </location>
</feature>
<name>A0AAW9HU96_9ACTO</name>
<feature type="transmembrane region" description="Helical" evidence="8">
    <location>
        <begin position="429"/>
        <end position="451"/>
    </location>
</feature>
<feature type="transmembrane region" description="Helical" evidence="8">
    <location>
        <begin position="369"/>
        <end position="392"/>
    </location>
</feature>
<accession>A0AAW9HU96</accession>
<evidence type="ECO:0000256" key="5">
    <source>
        <dbReference type="ARBA" id="ARBA00022989"/>
    </source>
</evidence>
<evidence type="ECO:0000256" key="6">
    <source>
        <dbReference type="ARBA" id="ARBA00023065"/>
    </source>
</evidence>
<evidence type="ECO:0000313" key="10">
    <source>
        <dbReference type="Proteomes" id="UP001281731"/>
    </source>
</evidence>
<dbReference type="InterPro" id="IPR003445">
    <property type="entry name" value="Cat_transpt"/>
</dbReference>
<keyword evidence="6" id="KW-0406">Ion transport</keyword>
<keyword evidence="2" id="KW-0813">Transport</keyword>
<evidence type="ECO:0000256" key="2">
    <source>
        <dbReference type="ARBA" id="ARBA00022448"/>
    </source>
</evidence>
<feature type="transmembrane region" description="Helical" evidence="8">
    <location>
        <begin position="246"/>
        <end position="271"/>
    </location>
</feature>
<gene>
    <name evidence="9" type="ORF">R6G80_05675</name>
</gene>
<feature type="transmembrane region" description="Helical" evidence="8">
    <location>
        <begin position="316"/>
        <end position="348"/>
    </location>
</feature>
<dbReference type="GO" id="GO:0008324">
    <property type="term" value="F:monoatomic cation transmembrane transporter activity"/>
    <property type="evidence" value="ECO:0007669"/>
    <property type="project" value="InterPro"/>
</dbReference>
<dbReference type="PANTHER" id="PTHR32024">
    <property type="entry name" value="TRK SYSTEM POTASSIUM UPTAKE PROTEIN TRKG-RELATED"/>
    <property type="match status" value="1"/>
</dbReference>
<feature type="transmembrane region" description="Helical" evidence="8">
    <location>
        <begin position="213"/>
        <end position="234"/>
    </location>
</feature>
<sequence length="468" mass="49764">MAEKPQVSSGTQQRGFASFSVRIREMLNKIARDRPAQLALLIFAVIIFVFTALLSLPISTASGKRAKFIDAFFTATSSVCVTGLTTVDTATYWSPVGQFFISAGLIIGGLGVMTLAAILGRAVSRHVGLTQRMLTAEENQSSLGDVGAIVRAVLIVSLTAHSILLISLLPFFLNKGEPLLASLSHSYFMAVSIFNNGGFVAMREGVLPYVGNWGLTIPVIFGTIAGAIGFPVVLDMWRHRTRPRKWSITTKIVLVTYISLLILGAVAFAAIEWNNPNTLGQLSTAGKINASLSLSTVTRSTGLATLDVGQMGETSWLLISTLMFIGGGSASAAGGIKVTTFAILLLAIRAEARGDRDTEVFGKRLPPEVLRLAISATFAGTVMVGTGCVALLQMTNFSFSQILVEVISAFATCGLSTGITSALPFGAKLVLILLMFFGRTGIMTLAAALALRSRRRTIRLPEERPLIG</sequence>
<evidence type="ECO:0000256" key="8">
    <source>
        <dbReference type="SAM" id="Phobius"/>
    </source>
</evidence>